<evidence type="ECO:0000259" key="1">
    <source>
        <dbReference type="Pfam" id="PF01541"/>
    </source>
</evidence>
<feature type="domain" description="GIY-YIG" evidence="1">
    <location>
        <begin position="15"/>
        <end position="49"/>
    </location>
</feature>
<dbReference type="AlphaFoldDB" id="A0A814N8C5"/>
<dbReference type="EMBL" id="CAJNOC010006992">
    <property type="protein sequence ID" value="CAF1089856.1"/>
    <property type="molecule type" value="Genomic_DNA"/>
</dbReference>
<dbReference type="Pfam" id="PF01541">
    <property type="entry name" value="GIY-YIG"/>
    <property type="match status" value="1"/>
</dbReference>
<evidence type="ECO:0000313" key="3">
    <source>
        <dbReference type="Proteomes" id="UP000663879"/>
    </source>
</evidence>
<keyword evidence="3" id="KW-1185">Reference proteome</keyword>
<dbReference type="Proteomes" id="UP000663879">
    <property type="component" value="Unassembled WGS sequence"/>
</dbReference>
<reference evidence="2" key="1">
    <citation type="submission" date="2021-02" db="EMBL/GenBank/DDBJ databases">
        <authorList>
            <person name="Nowell W R."/>
        </authorList>
    </citation>
    <scope>NUCLEOTIDE SEQUENCE</scope>
    <source>
        <strain evidence="2">Ploen Becks lab</strain>
    </source>
</reference>
<organism evidence="2 3">
    <name type="scientific">Brachionus calyciflorus</name>
    <dbReference type="NCBI Taxonomy" id="104777"/>
    <lineage>
        <taxon>Eukaryota</taxon>
        <taxon>Metazoa</taxon>
        <taxon>Spiralia</taxon>
        <taxon>Gnathifera</taxon>
        <taxon>Rotifera</taxon>
        <taxon>Eurotatoria</taxon>
        <taxon>Monogononta</taxon>
        <taxon>Pseudotrocha</taxon>
        <taxon>Ploima</taxon>
        <taxon>Brachionidae</taxon>
        <taxon>Brachionus</taxon>
    </lineage>
</organism>
<sequence>MVIPLKSNSHCMSTGAVYVIKCKKCNLFYIGETGKMVKQRILEHIYGIKYFKNNSIKCLIRYDSCSETAIHFAPADHEINRDFQFFIFKSGLIDSSIRKSTESELINLFLILNVPIINKKIPNHKYIKTLSFI</sequence>
<comment type="caution">
    <text evidence="2">The sequence shown here is derived from an EMBL/GenBank/DDBJ whole genome shotgun (WGS) entry which is preliminary data.</text>
</comment>
<name>A0A814N8C5_9BILA</name>
<evidence type="ECO:0000313" key="2">
    <source>
        <dbReference type="EMBL" id="CAF1089856.1"/>
    </source>
</evidence>
<gene>
    <name evidence="2" type="ORF">OXX778_LOCUS20615</name>
</gene>
<proteinExistence type="predicted"/>
<protein>
    <recommendedName>
        <fullName evidence="1">GIY-YIG domain-containing protein</fullName>
    </recommendedName>
</protein>
<dbReference type="InterPro" id="IPR000305">
    <property type="entry name" value="GIY-YIG_endonuc"/>
</dbReference>
<dbReference type="OrthoDB" id="5849335at2759"/>
<accession>A0A814N8C5</accession>